<evidence type="ECO:0000256" key="5">
    <source>
        <dbReference type="ARBA" id="ARBA00022842"/>
    </source>
</evidence>
<feature type="domain" description="Reverse transcriptase" evidence="8">
    <location>
        <begin position="1"/>
        <end position="238"/>
    </location>
</feature>
<dbReference type="CDD" id="cd03487">
    <property type="entry name" value="RT_Bac_retron_II"/>
    <property type="match status" value="1"/>
</dbReference>
<comment type="caution">
    <text evidence="9">The sequence shown here is derived from an EMBL/GenBank/DDBJ whole genome shotgun (WGS) entry which is preliminary data.</text>
</comment>
<keyword evidence="5" id="KW-0460">Magnesium</keyword>
<evidence type="ECO:0000259" key="8">
    <source>
        <dbReference type="PROSITE" id="PS50878"/>
    </source>
</evidence>
<evidence type="ECO:0000256" key="1">
    <source>
        <dbReference type="ARBA" id="ARBA00012493"/>
    </source>
</evidence>
<keyword evidence="4" id="KW-0479">Metal-binding</keyword>
<keyword evidence="2" id="KW-0808">Transferase</keyword>
<dbReference type="EC" id="2.7.7.49" evidence="1"/>
<evidence type="ECO:0000256" key="6">
    <source>
        <dbReference type="ARBA" id="ARBA00022918"/>
    </source>
</evidence>
<dbReference type="PANTHER" id="PTHR34047">
    <property type="entry name" value="NUCLEAR INTRON MATURASE 1, MITOCHONDRIAL-RELATED"/>
    <property type="match status" value="1"/>
</dbReference>
<dbReference type="Proteomes" id="UP000436027">
    <property type="component" value="Unassembled WGS sequence"/>
</dbReference>
<dbReference type="InterPro" id="IPR000123">
    <property type="entry name" value="Reverse_transcriptase_msDNA"/>
</dbReference>
<keyword evidence="6 9" id="KW-0695">RNA-directed DNA polymerase</keyword>
<evidence type="ECO:0000256" key="4">
    <source>
        <dbReference type="ARBA" id="ARBA00022723"/>
    </source>
</evidence>
<sequence>MAPLTRQLEFTFHETAASLESVLGKPSSAIEALASSCDAGTAYEVGVLSIRRKLRVIRVPERELDAVHRRINMFLFPVDLSMNPHAHGYVARRSTLSNASPHVGATFLQKFDVKDFFSSVSREQIAGALTRIGLGQDAAQLLSRLVTCQGELPLGARTSPRISNLVLADFDESIGAVASDAGLTYTRYADDLTFSSQSAFDVSHEVRTQLELRGFELNLAKSKSFRYGQPMFVTGLSISDKTRARVRKRFKSRLRKEFYFVEKFGIEGHAEAIDEDEHHASARIMGQFHYVRAIEPDFAAKLAATYPTAFQTLIPERYDDRIARVQRKRDEFLTDVARQPGLHLPVYLPTTPLTVGR</sequence>
<proteinExistence type="predicted"/>
<dbReference type="Pfam" id="PF00078">
    <property type="entry name" value="RVT_1"/>
    <property type="match status" value="1"/>
</dbReference>
<evidence type="ECO:0000313" key="9">
    <source>
        <dbReference type="EMBL" id="KAB1881337.1"/>
    </source>
</evidence>
<dbReference type="GO" id="GO:0003723">
    <property type="term" value="F:RNA binding"/>
    <property type="evidence" value="ECO:0007669"/>
    <property type="project" value="InterPro"/>
</dbReference>
<reference evidence="9 10" key="1">
    <citation type="submission" date="2019-09" db="EMBL/GenBank/DDBJ databases">
        <title>Whole genome sequencing of Microbacterium maritypicum.</title>
        <authorList>
            <person name="Lenchi N."/>
        </authorList>
    </citation>
    <scope>NUCLEOTIDE SEQUENCE [LARGE SCALE GENOMIC DNA]</scope>
    <source>
        <strain evidence="9 10">DSM 12512</strain>
    </source>
</reference>
<dbReference type="PROSITE" id="PS50878">
    <property type="entry name" value="RT_POL"/>
    <property type="match status" value="1"/>
</dbReference>
<dbReference type="RefSeq" id="WP_151487278.1">
    <property type="nucleotide sequence ID" value="NZ_BAAAIN010000005.1"/>
</dbReference>
<accession>A0AAD3WZN0</accession>
<evidence type="ECO:0000256" key="2">
    <source>
        <dbReference type="ARBA" id="ARBA00022679"/>
    </source>
</evidence>
<protein>
    <recommendedName>
        <fullName evidence="1">RNA-directed DNA polymerase</fullName>
        <ecNumber evidence="1">2.7.7.49</ecNumber>
    </recommendedName>
</protein>
<dbReference type="AlphaFoldDB" id="A0AAD3WZN0"/>
<evidence type="ECO:0000256" key="3">
    <source>
        <dbReference type="ARBA" id="ARBA00022695"/>
    </source>
</evidence>
<evidence type="ECO:0000313" key="10">
    <source>
        <dbReference type="Proteomes" id="UP000436027"/>
    </source>
</evidence>
<evidence type="ECO:0000256" key="7">
    <source>
        <dbReference type="ARBA" id="ARBA00048173"/>
    </source>
</evidence>
<gene>
    <name evidence="9" type="ORF">F6W70_15755</name>
</gene>
<organism evidence="9 10">
    <name type="scientific">Microbacterium maritypicum</name>
    <name type="common">Microbacterium liquefaciens</name>
    <dbReference type="NCBI Taxonomy" id="33918"/>
    <lineage>
        <taxon>Bacteria</taxon>
        <taxon>Bacillati</taxon>
        <taxon>Actinomycetota</taxon>
        <taxon>Actinomycetes</taxon>
        <taxon>Micrococcales</taxon>
        <taxon>Microbacteriaceae</taxon>
        <taxon>Microbacterium</taxon>
    </lineage>
</organism>
<keyword evidence="3" id="KW-0548">Nucleotidyltransferase</keyword>
<dbReference type="EMBL" id="WAAQ01000003">
    <property type="protein sequence ID" value="KAB1881337.1"/>
    <property type="molecule type" value="Genomic_DNA"/>
</dbReference>
<dbReference type="GO" id="GO:0046872">
    <property type="term" value="F:metal ion binding"/>
    <property type="evidence" value="ECO:0007669"/>
    <property type="project" value="UniProtKB-KW"/>
</dbReference>
<name>A0AAD3WZN0_MICMQ</name>
<comment type="catalytic activity">
    <reaction evidence="7">
        <text>DNA(n) + a 2'-deoxyribonucleoside 5'-triphosphate = DNA(n+1) + diphosphate</text>
        <dbReference type="Rhea" id="RHEA:22508"/>
        <dbReference type="Rhea" id="RHEA-COMP:17339"/>
        <dbReference type="Rhea" id="RHEA-COMP:17340"/>
        <dbReference type="ChEBI" id="CHEBI:33019"/>
        <dbReference type="ChEBI" id="CHEBI:61560"/>
        <dbReference type="ChEBI" id="CHEBI:173112"/>
        <dbReference type="EC" id="2.7.7.49"/>
    </reaction>
</comment>
<dbReference type="InterPro" id="IPR051083">
    <property type="entry name" value="GrpII_Intron_Splice-Mob/Def"/>
</dbReference>
<dbReference type="PRINTS" id="PR00866">
    <property type="entry name" value="RNADNAPOLMS"/>
</dbReference>
<dbReference type="GO" id="GO:0003964">
    <property type="term" value="F:RNA-directed DNA polymerase activity"/>
    <property type="evidence" value="ECO:0007669"/>
    <property type="project" value="UniProtKB-KW"/>
</dbReference>
<dbReference type="InterPro" id="IPR000477">
    <property type="entry name" value="RT_dom"/>
</dbReference>
<dbReference type="PANTHER" id="PTHR34047:SF7">
    <property type="entry name" value="RNA-DIRECTED DNA POLYMERASE"/>
    <property type="match status" value="1"/>
</dbReference>